<feature type="chain" id="PRO_5003487987" evidence="8">
    <location>
        <begin position="30"/>
        <end position="714"/>
    </location>
</feature>
<dbReference type="GO" id="GO:0005886">
    <property type="term" value="C:plasma membrane"/>
    <property type="evidence" value="ECO:0007669"/>
    <property type="project" value="TreeGrafter"/>
</dbReference>
<name>G6EDQ7_9SPHN</name>
<evidence type="ECO:0000256" key="1">
    <source>
        <dbReference type="ARBA" id="ARBA00001947"/>
    </source>
</evidence>
<keyword evidence="8" id="KW-0732">Signal</keyword>
<feature type="signal peptide" evidence="8">
    <location>
        <begin position="1"/>
        <end position="29"/>
    </location>
</feature>
<feature type="domain" description="Peptidase M13 N-terminal" evidence="10">
    <location>
        <begin position="60"/>
        <end position="456"/>
    </location>
</feature>
<evidence type="ECO:0000256" key="4">
    <source>
        <dbReference type="ARBA" id="ARBA00022723"/>
    </source>
</evidence>
<dbReference type="Pfam" id="PF01431">
    <property type="entry name" value="Peptidase_M13"/>
    <property type="match status" value="1"/>
</dbReference>
<evidence type="ECO:0000256" key="8">
    <source>
        <dbReference type="SAM" id="SignalP"/>
    </source>
</evidence>
<dbReference type="RefSeq" id="WP_007013393.1">
    <property type="nucleotide sequence ID" value="NZ_AGFM01000037.1"/>
</dbReference>
<dbReference type="PRINTS" id="PR00786">
    <property type="entry name" value="NEPRILYSIN"/>
</dbReference>
<dbReference type="InterPro" id="IPR024079">
    <property type="entry name" value="MetalloPept_cat_dom_sf"/>
</dbReference>
<dbReference type="GO" id="GO:0004222">
    <property type="term" value="F:metalloendopeptidase activity"/>
    <property type="evidence" value="ECO:0007669"/>
    <property type="project" value="InterPro"/>
</dbReference>
<dbReference type="PROSITE" id="PS51885">
    <property type="entry name" value="NEPRILYSIN"/>
    <property type="match status" value="1"/>
</dbReference>
<evidence type="ECO:0000313" key="11">
    <source>
        <dbReference type="EMBL" id="EHJ60545.1"/>
    </source>
</evidence>
<feature type="domain" description="Peptidase M13 C-terminal" evidence="9">
    <location>
        <begin position="508"/>
        <end position="711"/>
    </location>
</feature>
<dbReference type="eggNOG" id="COG3590">
    <property type="taxonomic scope" value="Bacteria"/>
</dbReference>
<evidence type="ECO:0000256" key="2">
    <source>
        <dbReference type="ARBA" id="ARBA00007357"/>
    </source>
</evidence>
<dbReference type="PATRIC" id="fig|1088721.3.peg.2448"/>
<dbReference type="InterPro" id="IPR008753">
    <property type="entry name" value="Peptidase_M13_N"/>
</dbReference>
<evidence type="ECO:0000313" key="12">
    <source>
        <dbReference type="Proteomes" id="UP000004030"/>
    </source>
</evidence>
<protein>
    <submittedName>
        <fullName evidence="11">Putative endopeptidase</fullName>
    </submittedName>
</protein>
<keyword evidence="5" id="KW-0378">Hydrolase</keyword>
<dbReference type="Proteomes" id="UP000004030">
    <property type="component" value="Unassembled WGS sequence"/>
</dbReference>
<evidence type="ECO:0000256" key="6">
    <source>
        <dbReference type="ARBA" id="ARBA00022833"/>
    </source>
</evidence>
<dbReference type="GO" id="GO:0016485">
    <property type="term" value="P:protein processing"/>
    <property type="evidence" value="ECO:0007669"/>
    <property type="project" value="TreeGrafter"/>
</dbReference>
<dbReference type="InterPro" id="IPR042089">
    <property type="entry name" value="Peptidase_M13_dom_2"/>
</dbReference>
<reference evidence="11 12" key="1">
    <citation type="journal article" date="2012" name="J. Bacteriol.">
        <title>Genome sequence of benzo(a)pyrene-degrading bacterium Novosphingobium pentaromativorans US6-1.</title>
        <authorList>
            <person name="Luo Y.R."/>
            <person name="Kang S.G."/>
            <person name="Kim S.J."/>
            <person name="Kim M.R."/>
            <person name="Li N."/>
            <person name="Lee J.H."/>
            <person name="Kwon K.K."/>
        </authorList>
    </citation>
    <scope>NUCLEOTIDE SEQUENCE [LARGE SCALE GENOMIC DNA]</scope>
    <source>
        <strain evidence="11 12">US6-1</strain>
    </source>
</reference>
<evidence type="ECO:0000259" key="9">
    <source>
        <dbReference type="Pfam" id="PF01431"/>
    </source>
</evidence>
<evidence type="ECO:0000259" key="10">
    <source>
        <dbReference type="Pfam" id="PF05649"/>
    </source>
</evidence>
<comment type="cofactor">
    <cofactor evidence="1">
        <name>Zn(2+)</name>
        <dbReference type="ChEBI" id="CHEBI:29105"/>
    </cofactor>
</comment>
<comment type="caution">
    <text evidence="11">The sequence shown here is derived from an EMBL/GenBank/DDBJ whole genome shotgun (WGS) entry which is preliminary data.</text>
</comment>
<dbReference type="PANTHER" id="PTHR11733">
    <property type="entry name" value="ZINC METALLOPROTEASE FAMILY M13 NEPRILYSIN-RELATED"/>
    <property type="match status" value="1"/>
</dbReference>
<comment type="similarity">
    <text evidence="2">Belongs to the peptidase M13 family.</text>
</comment>
<dbReference type="CDD" id="cd08662">
    <property type="entry name" value="M13"/>
    <property type="match status" value="1"/>
</dbReference>
<evidence type="ECO:0000256" key="5">
    <source>
        <dbReference type="ARBA" id="ARBA00022801"/>
    </source>
</evidence>
<dbReference type="SUPFAM" id="SSF55486">
    <property type="entry name" value="Metalloproteases ('zincins'), catalytic domain"/>
    <property type="match status" value="1"/>
</dbReference>
<dbReference type="Gene3D" id="3.40.390.10">
    <property type="entry name" value="Collagenase (Catalytic Domain)"/>
    <property type="match status" value="1"/>
</dbReference>
<dbReference type="InterPro" id="IPR018497">
    <property type="entry name" value="Peptidase_M13_C"/>
</dbReference>
<keyword evidence="3" id="KW-0645">Protease</keyword>
<dbReference type="EMBL" id="AGFM01000037">
    <property type="protein sequence ID" value="EHJ60545.1"/>
    <property type="molecule type" value="Genomic_DNA"/>
</dbReference>
<proteinExistence type="inferred from homology"/>
<dbReference type="STRING" id="1088721.JI59_07690"/>
<keyword evidence="12" id="KW-1185">Reference proteome</keyword>
<accession>G6EDQ7</accession>
<sequence length="714" mass="78603">MPRILGRALASSAAISAFVFSLSAAPLSAADNPVAASDPAAADWGDFGVQTQWMEKDVKPGDDFDTFVNGKWVETTELPADRTRWGSFDELRELSSQRLHGIMDDLIASKPAPGSDAARVAAAYSAFMDTAAINAAGLKPARPYLDAIFAAKTPTDLMKLFASPGYASPLGVYVDADPKQSDVYALQAAITGLGLPDRDYYLKNDERSQEIRAKYLDYLAFVLGKAGYADPASAAKAVMSLEMRIAQADWDRAAARNRDLTYNKLSMGEFEAFGSDGLVRTFMDTVGAGRASYVIASEIPPTAEELKDAKIDAAKAQTLFGGGLPAAIKLVDEVPVAVWQAWLVAHFLRDHASVLPSDIDDATFNFYGKTLTGQPEQRPRWKRGISAVEGMAGELLGKIYAGKYYPPENKAAMEDLVANLRKAMALNLHDLSWMGPATRKEAEAKLDAFTPKVGAPDTFKEYEGLTFTQNDPLGNMMAAGKWQNDFDMNRIGKAVDRAEWFMLPETVNAYYNPPFNEIVFPAAILQPPFFNLSADPAVNYGAIGGVIGHEMGHGFDDQGAKSDGSGNLRDWWTAKDKANFQKLQDKLEAQYNAFCPYDEGKTCVNGKLTMGENIGDLGGLSLAYRAYKLSLNGKEAPVIDGYTGDQRFFMAWAQVWRSKVREEQARQYLMTDPHSPPHYRINGIVRNFDEWYRAFDVKPDDKLYLPPDQRVRIW</sequence>
<dbReference type="PANTHER" id="PTHR11733:SF167">
    <property type="entry name" value="FI17812P1-RELATED"/>
    <property type="match status" value="1"/>
</dbReference>
<dbReference type="KEGG" id="npn:JI59_07690"/>
<keyword evidence="7" id="KW-0482">Metalloprotease</keyword>
<dbReference type="GO" id="GO:0046872">
    <property type="term" value="F:metal ion binding"/>
    <property type="evidence" value="ECO:0007669"/>
    <property type="project" value="UniProtKB-KW"/>
</dbReference>
<dbReference type="Pfam" id="PF05649">
    <property type="entry name" value="Peptidase_M13_N"/>
    <property type="match status" value="1"/>
</dbReference>
<evidence type="ECO:0000256" key="7">
    <source>
        <dbReference type="ARBA" id="ARBA00023049"/>
    </source>
</evidence>
<organism evidence="11 12">
    <name type="scientific">Novosphingobium pentaromativorans US6-1</name>
    <dbReference type="NCBI Taxonomy" id="1088721"/>
    <lineage>
        <taxon>Bacteria</taxon>
        <taxon>Pseudomonadati</taxon>
        <taxon>Pseudomonadota</taxon>
        <taxon>Alphaproteobacteria</taxon>
        <taxon>Sphingomonadales</taxon>
        <taxon>Sphingomonadaceae</taxon>
        <taxon>Novosphingobium</taxon>
    </lineage>
</organism>
<keyword evidence="6" id="KW-0862">Zinc</keyword>
<dbReference type="InterPro" id="IPR000718">
    <property type="entry name" value="Peptidase_M13"/>
</dbReference>
<gene>
    <name evidence="11" type="ORF">NSU_2478</name>
</gene>
<keyword evidence="4" id="KW-0479">Metal-binding</keyword>
<dbReference type="Gene3D" id="1.10.1380.10">
    <property type="entry name" value="Neutral endopeptidase , domain2"/>
    <property type="match status" value="1"/>
</dbReference>
<evidence type="ECO:0000256" key="3">
    <source>
        <dbReference type="ARBA" id="ARBA00022670"/>
    </source>
</evidence>
<dbReference type="OrthoDB" id="9775677at2"/>
<dbReference type="AlphaFoldDB" id="G6EDQ7"/>